<dbReference type="AlphaFoldDB" id="A0A7L7L5U4"/>
<accession>A0A7L7L5U4</accession>
<name>A0A7L7L5U4_9BACT</name>
<reference evidence="1 2" key="2">
    <citation type="submission" date="2020-08" db="EMBL/GenBank/DDBJ databases">
        <title>Adhaeribacter dokdonensis sp. nov., isolated from the rhizosphere of Elymus tsukushiensis, a plant native to the Dokdo Islands, Republic of Korea.</title>
        <authorList>
            <person name="Ghim S.Y."/>
        </authorList>
    </citation>
    <scope>NUCLEOTIDE SEQUENCE [LARGE SCALE GENOMIC DNA]</scope>
    <source>
        <strain evidence="1 2">KUDC8001</strain>
    </source>
</reference>
<dbReference type="EMBL" id="CP055153">
    <property type="protein sequence ID" value="QMU28124.1"/>
    <property type="molecule type" value="Genomic_DNA"/>
</dbReference>
<dbReference type="Proteomes" id="UP000514509">
    <property type="component" value="Chromosome"/>
</dbReference>
<dbReference type="RefSeq" id="WP_182415312.1">
    <property type="nucleotide sequence ID" value="NZ_CP055153.1"/>
</dbReference>
<gene>
    <name evidence="1" type="ORF">HUW48_08720</name>
</gene>
<reference evidence="1 2" key="1">
    <citation type="submission" date="2020-06" db="EMBL/GenBank/DDBJ databases">
        <authorList>
            <person name="Hwang Y.J."/>
        </authorList>
    </citation>
    <scope>NUCLEOTIDE SEQUENCE [LARGE SCALE GENOMIC DNA]</scope>
    <source>
        <strain evidence="1 2">KUDC8001</strain>
    </source>
</reference>
<proteinExistence type="predicted"/>
<organism evidence="1 2">
    <name type="scientific">Adhaeribacter radiodurans</name>
    <dbReference type="NCBI Taxonomy" id="2745197"/>
    <lineage>
        <taxon>Bacteria</taxon>
        <taxon>Pseudomonadati</taxon>
        <taxon>Bacteroidota</taxon>
        <taxon>Cytophagia</taxon>
        <taxon>Cytophagales</taxon>
        <taxon>Hymenobacteraceae</taxon>
        <taxon>Adhaeribacter</taxon>
    </lineage>
</organism>
<protein>
    <submittedName>
        <fullName evidence="1">Uncharacterized protein</fullName>
    </submittedName>
</protein>
<dbReference type="KEGG" id="add:HUW48_08720"/>
<sequence>MERRHNLKPEYSLFNEQDKDNKIVHFLKACSQLCAPLGSEALSIAADRFGISRFELFLQMAEFKAREGQQNG</sequence>
<evidence type="ECO:0000313" key="1">
    <source>
        <dbReference type="EMBL" id="QMU28124.1"/>
    </source>
</evidence>
<evidence type="ECO:0000313" key="2">
    <source>
        <dbReference type="Proteomes" id="UP000514509"/>
    </source>
</evidence>
<keyword evidence="2" id="KW-1185">Reference proteome</keyword>